<gene>
    <name evidence="4" type="ORF">PV328_010987</name>
</gene>
<dbReference type="CDD" id="cd00084">
    <property type="entry name" value="HMG-box_SF"/>
    <property type="match status" value="1"/>
</dbReference>
<proteinExistence type="predicted"/>
<name>A0AA39FJE8_9HYME</name>
<feature type="domain" description="HMG box" evidence="3">
    <location>
        <begin position="104"/>
        <end position="153"/>
    </location>
</feature>
<feature type="compositionally biased region" description="Acidic residues" evidence="2">
    <location>
        <begin position="13"/>
        <end position="25"/>
    </location>
</feature>
<sequence length="176" mass="20014">MDDFENDGRDYNENIDEGPTDEENEFSLFGKKNGNTGEEHPGIRGTELKKCRSCNCKKVDKRSYDSSTSDGNDTGKKSNGSGGKSSNAPKKKGRKKKERSLVNPFIIFYLEMYYKHPTKCVAEIAAAAGRVWSNMSAKEKAEYIRKARIASAKRKSAQLELKRMRREKLKKMRKKC</sequence>
<dbReference type="InterPro" id="IPR009071">
    <property type="entry name" value="HMG_box_dom"/>
</dbReference>
<evidence type="ECO:0000313" key="5">
    <source>
        <dbReference type="Proteomes" id="UP001168990"/>
    </source>
</evidence>
<reference evidence="4" key="1">
    <citation type="journal article" date="2023" name="bioRxiv">
        <title>Scaffold-level genome assemblies of two parasitoid biocontrol wasps reveal the parthenogenesis mechanism and an associated novel virus.</title>
        <authorList>
            <person name="Inwood S."/>
            <person name="Skelly J."/>
            <person name="Guhlin J."/>
            <person name="Harrop T."/>
            <person name="Goldson S."/>
            <person name="Dearden P."/>
        </authorList>
    </citation>
    <scope>NUCLEOTIDE SEQUENCE</scope>
    <source>
        <strain evidence="4">Irish</strain>
        <tissue evidence="4">Whole body</tissue>
    </source>
</reference>
<evidence type="ECO:0000256" key="1">
    <source>
        <dbReference type="SAM" id="Coils"/>
    </source>
</evidence>
<organism evidence="4 5">
    <name type="scientific">Microctonus aethiopoides</name>
    <dbReference type="NCBI Taxonomy" id="144406"/>
    <lineage>
        <taxon>Eukaryota</taxon>
        <taxon>Metazoa</taxon>
        <taxon>Ecdysozoa</taxon>
        <taxon>Arthropoda</taxon>
        <taxon>Hexapoda</taxon>
        <taxon>Insecta</taxon>
        <taxon>Pterygota</taxon>
        <taxon>Neoptera</taxon>
        <taxon>Endopterygota</taxon>
        <taxon>Hymenoptera</taxon>
        <taxon>Apocrita</taxon>
        <taxon>Ichneumonoidea</taxon>
        <taxon>Braconidae</taxon>
        <taxon>Euphorinae</taxon>
        <taxon>Microctonus</taxon>
    </lineage>
</organism>
<keyword evidence="5" id="KW-1185">Reference proteome</keyword>
<dbReference type="GO" id="GO:0005634">
    <property type="term" value="C:nucleus"/>
    <property type="evidence" value="ECO:0007669"/>
    <property type="project" value="UniProtKB-ARBA"/>
</dbReference>
<dbReference type="Pfam" id="PF00505">
    <property type="entry name" value="HMG_box"/>
    <property type="match status" value="1"/>
</dbReference>
<dbReference type="SUPFAM" id="SSF47095">
    <property type="entry name" value="HMG-box"/>
    <property type="match status" value="1"/>
</dbReference>
<evidence type="ECO:0000313" key="4">
    <source>
        <dbReference type="EMBL" id="KAK0170419.1"/>
    </source>
</evidence>
<evidence type="ECO:0000256" key="2">
    <source>
        <dbReference type="SAM" id="MobiDB-lite"/>
    </source>
</evidence>
<evidence type="ECO:0000259" key="3">
    <source>
        <dbReference type="Pfam" id="PF00505"/>
    </source>
</evidence>
<keyword evidence="1" id="KW-0175">Coiled coil</keyword>
<dbReference type="Gene3D" id="1.10.30.10">
    <property type="entry name" value="High mobility group box domain"/>
    <property type="match status" value="1"/>
</dbReference>
<reference evidence="4" key="2">
    <citation type="submission" date="2023-03" db="EMBL/GenBank/DDBJ databases">
        <authorList>
            <person name="Inwood S.N."/>
            <person name="Skelly J.G."/>
            <person name="Guhlin J."/>
            <person name="Harrop T.W.R."/>
            <person name="Goldson S.G."/>
            <person name="Dearden P.K."/>
        </authorList>
    </citation>
    <scope>NUCLEOTIDE SEQUENCE</scope>
    <source>
        <strain evidence="4">Irish</strain>
        <tissue evidence="4">Whole body</tissue>
    </source>
</reference>
<accession>A0AA39FJE8</accession>
<protein>
    <recommendedName>
        <fullName evidence="3">HMG box domain-containing protein</fullName>
    </recommendedName>
</protein>
<dbReference type="InterPro" id="IPR036910">
    <property type="entry name" value="HMG_box_dom_sf"/>
</dbReference>
<feature type="compositionally biased region" description="Basic residues" evidence="2">
    <location>
        <begin position="89"/>
        <end position="98"/>
    </location>
</feature>
<feature type="compositionally biased region" description="Basic and acidic residues" evidence="2">
    <location>
        <begin position="1"/>
        <end position="12"/>
    </location>
</feature>
<dbReference type="AlphaFoldDB" id="A0AA39FJE8"/>
<feature type="region of interest" description="Disordered" evidence="2">
    <location>
        <begin position="59"/>
        <end position="98"/>
    </location>
</feature>
<feature type="region of interest" description="Disordered" evidence="2">
    <location>
        <begin position="1"/>
        <end position="44"/>
    </location>
</feature>
<comment type="caution">
    <text evidence="4">The sequence shown here is derived from an EMBL/GenBank/DDBJ whole genome shotgun (WGS) entry which is preliminary data.</text>
</comment>
<feature type="coiled-coil region" evidence="1">
    <location>
        <begin position="147"/>
        <end position="174"/>
    </location>
</feature>
<dbReference type="Proteomes" id="UP001168990">
    <property type="component" value="Unassembled WGS sequence"/>
</dbReference>
<dbReference type="EMBL" id="JAQQBS010000004">
    <property type="protein sequence ID" value="KAK0170419.1"/>
    <property type="molecule type" value="Genomic_DNA"/>
</dbReference>